<evidence type="ECO:0000313" key="2">
    <source>
        <dbReference type="Proteomes" id="UP001500967"/>
    </source>
</evidence>
<dbReference type="Pfam" id="PF09365">
    <property type="entry name" value="DUF2461"/>
    <property type="match status" value="1"/>
</dbReference>
<name>A0ABP3ESE7_9ACTN</name>
<protein>
    <submittedName>
        <fullName evidence="1">Uncharacterized protein</fullName>
    </submittedName>
</protein>
<comment type="caution">
    <text evidence="1">The sequence shown here is derived from an EMBL/GenBank/DDBJ whole genome shotgun (WGS) entry which is preliminary data.</text>
</comment>
<proteinExistence type="predicted"/>
<accession>A0ABP3ESE7</accession>
<dbReference type="EMBL" id="BAAAGX010000034">
    <property type="protein sequence ID" value="GAA0276471.1"/>
    <property type="molecule type" value="Genomic_DNA"/>
</dbReference>
<reference evidence="2" key="1">
    <citation type="journal article" date="2019" name="Int. J. Syst. Evol. Microbiol.">
        <title>The Global Catalogue of Microorganisms (GCM) 10K type strain sequencing project: providing services to taxonomists for standard genome sequencing and annotation.</title>
        <authorList>
            <consortium name="The Broad Institute Genomics Platform"/>
            <consortium name="The Broad Institute Genome Sequencing Center for Infectious Disease"/>
            <person name="Wu L."/>
            <person name="Ma J."/>
        </authorList>
    </citation>
    <scope>NUCLEOTIDE SEQUENCE [LARGE SCALE GENOMIC DNA]</scope>
    <source>
        <strain evidence="2">JCM 10425</strain>
    </source>
</reference>
<dbReference type="InterPro" id="IPR012808">
    <property type="entry name" value="CHP02453"/>
</dbReference>
<dbReference type="RefSeq" id="WP_344653738.1">
    <property type="nucleotide sequence ID" value="NZ_BAAAGX010000034.1"/>
</dbReference>
<gene>
    <name evidence="1" type="ORF">GCM10009539_75340</name>
</gene>
<evidence type="ECO:0000313" key="1">
    <source>
        <dbReference type="EMBL" id="GAA0276471.1"/>
    </source>
</evidence>
<organism evidence="1 2">
    <name type="scientific">Cryptosporangium japonicum</name>
    <dbReference type="NCBI Taxonomy" id="80872"/>
    <lineage>
        <taxon>Bacteria</taxon>
        <taxon>Bacillati</taxon>
        <taxon>Actinomycetota</taxon>
        <taxon>Actinomycetes</taxon>
        <taxon>Cryptosporangiales</taxon>
        <taxon>Cryptosporangiaceae</taxon>
        <taxon>Cryptosporangium</taxon>
    </lineage>
</organism>
<sequence length="295" mass="31563">MTGEELAEPLYAEAGVERSAMMGLPCLRRDGRFFASLEHRSGALLVKLSRERVDRLIGEGVGEPFAPAGRTFREWVAIPAQGEALWRSLLDEALRHAGAPAGAGFTGFPAAGCEFLAGLEKDNTKAYFDGHRATYERTLLEPAKAFVVAAAAELRERGAPRIQAGPRRAPALLLRITATDVHIGAGVPALGGDPRDAYRAALADPGRVTELDSVVAALMADGAELNEPSSARIPRGIDPEGPAARFAVRDSLSLVRRQEHTSSLATAGFAAWYAAQAEPFLPLHRWLVRHTRASG</sequence>
<dbReference type="Proteomes" id="UP001500967">
    <property type="component" value="Unassembled WGS sequence"/>
</dbReference>
<keyword evidence="2" id="KW-1185">Reference proteome</keyword>